<dbReference type="GO" id="GO:0016881">
    <property type="term" value="F:acid-amino acid ligase activity"/>
    <property type="evidence" value="ECO:0007669"/>
    <property type="project" value="InterPro"/>
</dbReference>
<dbReference type="InterPro" id="IPR005761">
    <property type="entry name" value="UDP-N-AcMur-Glu-dNH2Pim_ligase"/>
</dbReference>
<dbReference type="SUPFAM" id="SSF53244">
    <property type="entry name" value="MurD-like peptide ligases, peptide-binding domain"/>
    <property type="match status" value="1"/>
</dbReference>
<evidence type="ECO:0000259" key="3">
    <source>
        <dbReference type="Pfam" id="PF02875"/>
    </source>
</evidence>
<feature type="domain" description="Mur ligase C-terminal" evidence="3">
    <location>
        <begin position="341"/>
        <end position="467"/>
    </location>
</feature>
<dbReference type="HAMAP" id="MF_00208">
    <property type="entry name" value="MurE"/>
    <property type="match status" value="1"/>
</dbReference>
<dbReference type="InterPro" id="IPR000713">
    <property type="entry name" value="Mur_ligase_N"/>
</dbReference>
<dbReference type="Pfam" id="PF02875">
    <property type="entry name" value="Mur_ligase_C"/>
    <property type="match status" value="1"/>
</dbReference>
<dbReference type="EMBL" id="CAESAK010000006">
    <property type="protein sequence ID" value="CAB4330172.1"/>
    <property type="molecule type" value="Genomic_DNA"/>
</dbReference>
<evidence type="ECO:0000313" key="5">
    <source>
        <dbReference type="EMBL" id="CAB4330172.1"/>
    </source>
</evidence>
<dbReference type="NCBIfam" id="NF001126">
    <property type="entry name" value="PRK00139.1-4"/>
    <property type="match status" value="1"/>
</dbReference>
<dbReference type="GO" id="GO:0008360">
    <property type="term" value="P:regulation of cell shape"/>
    <property type="evidence" value="ECO:0007669"/>
    <property type="project" value="InterPro"/>
</dbReference>
<dbReference type="Pfam" id="PF01225">
    <property type="entry name" value="Mur_ligase"/>
    <property type="match status" value="1"/>
</dbReference>
<dbReference type="InterPro" id="IPR036565">
    <property type="entry name" value="Mur-like_cat_sf"/>
</dbReference>
<proteinExistence type="inferred from homology"/>
<dbReference type="GO" id="GO:0051301">
    <property type="term" value="P:cell division"/>
    <property type="evidence" value="ECO:0007669"/>
    <property type="project" value="InterPro"/>
</dbReference>
<dbReference type="PANTHER" id="PTHR23135">
    <property type="entry name" value="MUR LIGASE FAMILY MEMBER"/>
    <property type="match status" value="1"/>
</dbReference>
<accession>A0A6J5YMP1</accession>
<dbReference type="NCBIfam" id="NF001124">
    <property type="entry name" value="PRK00139.1-2"/>
    <property type="match status" value="1"/>
</dbReference>
<organism evidence="5">
    <name type="scientific">freshwater metagenome</name>
    <dbReference type="NCBI Taxonomy" id="449393"/>
    <lineage>
        <taxon>unclassified sequences</taxon>
        <taxon>metagenomes</taxon>
        <taxon>ecological metagenomes</taxon>
    </lineage>
</organism>
<comment type="similarity">
    <text evidence="1">Belongs to the MurCDEF family. MurE subfamily.</text>
</comment>
<dbReference type="Gene3D" id="3.40.1190.10">
    <property type="entry name" value="Mur-like, catalytic domain"/>
    <property type="match status" value="1"/>
</dbReference>
<dbReference type="InterPro" id="IPR004101">
    <property type="entry name" value="Mur_ligase_C"/>
</dbReference>
<feature type="domain" description="Mur ligase N-terminal catalytic" evidence="2">
    <location>
        <begin position="40"/>
        <end position="103"/>
    </location>
</feature>
<evidence type="ECO:0000259" key="4">
    <source>
        <dbReference type="Pfam" id="PF08245"/>
    </source>
</evidence>
<dbReference type="InterPro" id="IPR036615">
    <property type="entry name" value="Mur_ligase_C_dom_sf"/>
</dbReference>
<reference evidence="5" key="1">
    <citation type="submission" date="2020-05" db="EMBL/GenBank/DDBJ databases">
        <authorList>
            <person name="Chiriac C."/>
            <person name="Salcher M."/>
            <person name="Ghai R."/>
            <person name="Kavagutti S V."/>
        </authorList>
    </citation>
    <scope>NUCLEOTIDE SEQUENCE</scope>
</reference>
<feature type="domain" description="Mur ligase central" evidence="4">
    <location>
        <begin position="118"/>
        <end position="319"/>
    </location>
</feature>
<dbReference type="NCBIfam" id="TIGR01085">
    <property type="entry name" value="murE"/>
    <property type="match status" value="1"/>
</dbReference>
<evidence type="ECO:0000259" key="2">
    <source>
        <dbReference type="Pfam" id="PF01225"/>
    </source>
</evidence>
<dbReference type="Gene3D" id="3.40.1390.10">
    <property type="entry name" value="MurE/MurF, N-terminal domain"/>
    <property type="match status" value="1"/>
</dbReference>
<gene>
    <name evidence="5" type="ORF">UFOPK3775_00089</name>
</gene>
<dbReference type="AlphaFoldDB" id="A0A6J5YMP1"/>
<dbReference type="SUPFAM" id="SSF53623">
    <property type="entry name" value="MurD-like peptide ligases, catalytic domain"/>
    <property type="match status" value="1"/>
</dbReference>
<dbReference type="Gene3D" id="3.90.190.20">
    <property type="entry name" value="Mur ligase, C-terminal domain"/>
    <property type="match status" value="1"/>
</dbReference>
<dbReference type="SUPFAM" id="SSF63418">
    <property type="entry name" value="MurE/MurF N-terminal domain"/>
    <property type="match status" value="1"/>
</dbReference>
<dbReference type="PANTHER" id="PTHR23135:SF4">
    <property type="entry name" value="UDP-N-ACETYLMURAMOYL-L-ALANYL-D-GLUTAMATE--2,6-DIAMINOPIMELATE LIGASE MURE HOMOLOG, CHLOROPLASTIC"/>
    <property type="match status" value="1"/>
</dbReference>
<protein>
    <submittedName>
        <fullName evidence="5">Unannotated protein</fullName>
    </submittedName>
</protein>
<dbReference type="InterPro" id="IPR035911">
    <property type="entry name" value="MurE/MurF_N"/>
</dbReference>
<dbReference type="GO" id="GO:0005737">
    <property type="term" value="C:cytoplasm"/>
    <property type="evidence" value="ECO:0007669"/>
    <property type="project" value="InterPro"/>
</dbReference>
<dbReference type="InterPro" id="IPR013221">
    <property type="entry name" value="Mur_ligase_cen"/>
</dbReference>
<dbReference type="Pfam" id="PF08245">
    <property type="entry name" value="Mur_ligase_M"/>
    <property type="match status" value="1"/>
</dbReference>
<sequence length="505" mass="54866">MIQRLINPLSLTLDQAAQLLSAEVRNSQEISFSGVASQDSDVEDGDLFLALPGQNAHGAKFIESAQKRGAVAVLTDVEGADMNVTLPTLVVKNPREAGAQLSAALYRDPTRSMQSIGITGTNGKTTVSTLLYQIFMAVGRESGLIGTVESRIGLDRIKSVRTTPEAPELQALAAVMAERHVRNLVMEVSSHALELKRLVGSHFSIVGFTNLSQDHLDFHGDMDNYFRAKKKLFTFEYAEFGFINIDNHYGEILARESEIPVVELSRSKKSATWHFEEIISTSAGYEFTLRGRDGVLITSRTKMQGGFNLDNLLMAIAIASECGVDPLELERVVPELSGAAGRLENIVLGQQFRAIVDYAHSPDAVANVLRAVREFTTGRVIGILGCGGDRDNSKRPLMGSALLDNSDIAIFTSDNPRSESPSEILKQMSSHLNFEKPSCIIEDRRAAINFAISLAEPGDTVLLLGKGHESGQEINGLITPFDDRIELALAIESLAIESLAIEAGR</sequence>
<dbReference type="GO" id="GO:0005524">
    <property type="term" value="F:ATP binding"/>
    <property type="evidence" value="ECO:0007669"/>
    <property type="project" value="InterPro"/>
</dbReference>
<evidence type="ECO:0000256" key="1">
    <source>
        <dbReference type="ARBA" id="ARBA00005898"/>
    </source>
</evidence>
<name>A0A6J5YMP1_9ZZZZ</name>